<organism evidence="9 10">
    <name type="scientific">Massilia violaceinigra</name>
    <dbReference type="NCBI Taxonomy" id="2045208"/>
    <lineage>
        <taxon>Bacteria</taxon>
        <taxon>Pseudomonadati</taxon>
        <taxon>Pseudomonadota</taxon>
        <taxon>Betaproteobacteria</taxon>
        <taxon>Burkholderiales</taxon>
        <taxon>Oxalobacteraceae</taxon>
        <taxon>Telluria group</taxon>
        <taxon>Massilia</taxon>
    </lineage>
</organism>
<gene>
    <name evidence="9" type="ORF">CR152_29075</name>
</gene>
<dbReference type="SUPFAM" id="SSF81345">
    <property type="entry name" value="ABC transporter involved in vitamin B12 uptake, BtuC"/>
    <property type="match status" value="1"/>
</dbReference>
<dbReference type="CDD" id="cd06550">
    <property type="entry name" value="TM_ABC_iron-siderophores_like"/>
    <property type="match status" value="1"/>
</dbReference>
<evidence type="ECO:0000256" key="3">
    <source>
        <dbReference type="ARBA" id="ARBA00022448"/>
    </source>
</evidence>
<sequence length="348" mass="35398">MMAPEPGLVVLRGGALSVLVAKRSLYTILALLLALALAVAVALSAGPAWLSPSQLLDVVNGDAPGGTRLMVLEFRLPRVLTGVLAGASLGLAGSLIQTLTRNRLASPDMLGVADGAMLGVFMALIVGTTGMLGPWWVGPLGALGAVALLLLASGPLDSRGHRLLVVGIAIASLLRAAAELVLSQQELMHASALYAWSIGSLSGRTYGSALPLAGALLLLLPPALLASRRLALLRFDPDIAAGLGLPVRATQWQVLLCAVLLAGMAVGVCGPIAFVALAAPFIGERLIGYGRAALLAAALSGALLVAAADTLGRVVLGDAELPVGVICNLLGGPFLLYLLLHERNGETQ</sequence>
<dbReference type="GO" id="GO:0022857">
    <property type="term" value="F:transmembrane transporter activity"/>
    <property type="evidence" value="ECO:0007669"/>
    <property type="project" value="InterPro"/>
</dbReference>
<dbReference type="PANTHER" id="PTHR30472:SF37">
    <property type="entry name" value="FE(3+) DICITRATE TRANSPORT SYSTEM PERMEASE PROTEIN FECD-RELATED"/>
    <property type="match status" value="1"/>
</dbReference>
<dbReference type="GO" id="GO:0005886">
    <property type="term" value="C:plasma membrane"/>
    <property type="evidence" value="ECO:0007669"/>
    <property type="project" value="UniProtKB-SubCell"/>
</dbReference>
<evidence type="ECO:0000256" key="1">
    <source>
        <dbReference type="ARBA" id="ARBA00004651"/>
    </source>
</evidence>
<dbReference type="AlphaFoldDB" id="A0A2D2DT22"/>
<evidence type="ECO:0000256" key="8">
    <source>
        <dbReference type="SAM" id="Phobius"/>
    </source>
</evidence>
<feature type="transmembrane region" description="Helical" evidence="8">
    <location>
        <begin position="319"/>
        <end position="340"/>
    </location>
</feature>
<dbReference type="Pfam" id="PF01032">
    <property type="entry name" value="FecCD"/>
    <property type="match status" value="1"/>
</dbReference>
<feature type="transmembrane region" description="Helical" evidence="8">
    <location>
        <begin position="79"/>
        <end position="97"/>
    </location>
</feature>
<proteinExistence type="inferred from homology"/>
<evidence type="ECO:0000256" key="7">
    <source>
        <dbReference type="ARBA" id="ARBA00023136"/>
    </source>
</evidence>
<evidence type="ECO:0000256" key="5">
    <source>
        <dbReference type="ARBA" id="ARBA00022692"/>
    </source>
</evidence>
<protein>
    <submittedName>
        <fullName evidence="9">ABC transporter permease</fullName>
    </submittedName>
</protein>
<feature type="transmembrane region" description="Helical" evidence="8">
    <location>
        <begin position="288"/>
        <end position="307"/>
    </location>
</feature>
<dbReference type="RefSeq" id="WP_099880854.1">
    <property type="nucleotide sequence ID" value="NZ_CP024608.1"/>
</dbReference>
<feature type="transmembrane region" description="Helical" evidence="8">
    <location>
        <begin position="133"/>
        <end position="151"/>
    </location>
</feature>
<evidence type="ECO:0000256" key="4">
    <source>
        <dbReference type="ARBA" id="ARBA00022475"/>
    </source>
</evidence>
<feature type="transmembrane region" description="Helical" evidence="8">
    <location>
        <begin position="25"/>
        <end position="50"/>
    </location>
</feature>
<keyword evidence="5 8" id="KW-0812">Transmembrane</keyword>
<evidence type="ECO:0000313" key="10">
    <source>
        <dbReference type="Proteomes" id="UP000229897"/>
    </source>
</evidence>
<evidence type="ECO:0000313" key="9">
    <source>
        <dbReference type="EMBL" id="ATQ78113.1"/>
    </source>
</evidence>
<dbReference type="Proteomes" id="UP000229897">
    <property type="component" value="Chromosome"/>
</dbReference>
<dbReference type="GO" id="GO:0033214">
    <property type="term" value="P:siderophore-iron import into cell"/>
    <property type="evidence" value="ECO:0007669"/>
    <property type="project" value="TreeGrafter"/>
</dbReference>
<dbReference type="PANTHER" id="PTHR30472">
    <property type="entry name" value="FERRIC ENTEROBACTIN TRANSPORT SYSTEM PERMEASE PROTEIN"/>
    <property type="match status" value="1"/>
</dbReference>
<evidence type="ECO:0000256" key="6">
    <source>
        <dbReference type="ARBA" id="ARBA00022989"/>
    </source>
</evidence>
<comment type="subcellular location">
    <subcellularLocation>
        <location evidence="1">Cell membrane</location>
        <topology evidence="1">Multi-pass membrane protein</topology>
    </subcellularLocation>
</comment>
<reference evidence="9" key="1">
    <citation type="submission" date="2017-10" db="EMBL/GenBank/DDBJ databases">
        <title>Massilia psychrophilum sp. nov., a novel purple-pigmented bacterium isolated from Tianshan glacier, Xinjiang Municipality, China.</title>
        <authorList>
            <person name="Wang H."/>
        </authorList>
    </citation>
    <scope>NUCLEOTIDE SEQUENCE [LARGE SCALE GENOMIC DNA]</scope>
    <source>
        <strain evidence="9">B2</strain>
    </source>
</reference>
<comment type="similarity">
    <text evidence="2">Belongs to the binding-protein-dependent transport system permease family. FecCD subfamily.</text>
</comment>
<dbReference type="InterPro" id="IPR037294">
    <property type="entry name" value="ABC_BtuC-like"/>
</dbReference>
<dbReference type="KEGG" id="mass:CR152_29075"/>
<dbReference type="EMBL" id="CP024608">
    <property type="protein sequence ID" value="ATQ78113.1"/>
    <property type="molecule type" value="Genomic_DNA"/>
</dbReference>
<dbReference type="OrthoDB" id="9811721at2"/>
<keyword evidence="6 8" id="KW-1133">Transmembrane helix</keyword>
<accession>A0A2D2DT22</accession>
<keyword evidence="10" id="KW-1185">Reference proteome</keyword>
<keyword evidence="7 8" id="KW-0472">Membrane</keyword>
<feature type="transmembrane region" description="Helical" evidence="8">
    <location>
        <begin position="109"/>
        <end position="127"/>
    </location>
</feature>
<feature type="transmembrane region" description="Helical" evidence="8">
    <location>
        <begin position="205"/>
        <end position="225"/>
    </location>
</feature>
<keyword evidence="4" id="KW-1003">Cell membrane</keyword>
<dbReference type="InterPro" id="IPR000522">
    <property type="entry name" value="ABC_transptr_permease_BtuC"/>
</dbReference>
<feature type="transmembrane region" description="Helical" evidence="8">
    <location>
        <begin position="163"/>
        <end position="185"/>
    </location>
</feature>
<keyword evidence="3" id="KW-0813">Transport</keyword>
<evidence type="ECO:0000256" key="2">
    <source>
        <dbReference type="ARBA" id="ARBA00007935"/>
    </source>
</evidence>
<feature type="transmembrane region" description="Helical" evidence="8">
    <location>
        <begin position="254"/>
        <end position="282"/>
    </location>
</feature>
<dbReference type="Gene3D" id="1.10.3470.10">
    <property type="entry name" value="ABC transporter involved in vitamin B12 uptake, BtuC"/>
    <property type="match status" value="1"/>
</dbReference>
<name>A0A2D2DT22_9BURK</name>